<proteinExistence type="predicted"/>
<evidence type="ECO:0000259" key="3">
    <source>
        <dbReference type="PROSITE" id="PS51186"/>
    </source>
</evidence>
<keyword evidence="2" id="KW-0012">Acyltransferase</keyword>
<dbReference type="InterPro" id="IPR000182">
    <property type="entry name" value="GNAT_dom"/>
</dbReference>
<evidence type="ECO:0000256" key="1">
    <source>
        <dbReference type="ARBA" id="ARBA00022679"/>
    </source>
</evidence>
<dbReference type="AlphaFoldDB" id="A0A916YQC7"/>
<evidence type="ECO:0000313" key="5">
    <source>
        <dbReference type="Proteomes" id="UP000609064"/>
    </source>
</evidence>
<dbReference type="PROSITE" id="PS51186">
    <property type="entry name" value="GNAT"/>
    <property type="match status" value="1"/>
</dbReference>
<keyword evidence="5" id="KW-1185">Reference proteome</keyword>
<keyword evidence="1" id="KW-0808">Transferase</keyword>
<dbReference type="CDD" id="cd04301">
    <property type="entry name" value="NAT_SF"/>
    <property type="match status" value="1"/>
</dbReference>
<name>A0A916YQC7_9BACT</name>
<dbReference type="EMBL" id="BMKK01000003">
    <property type="protein sequence ID" value="GGD54350.1"/>
    <property type="molecule type" value="Genomic_DNA"/>
</dbReference>
<sequence length="232" mass="26644">MIELTWDSNFFGKKIGRIDVADDCIGLVKELEKAFKQQYDLIYVFGDKNTDIPSNILTRFNGKLVDRKITYTAQIEGLRTKSTVEIKEFDNPDSNLLYDLAYLSGNHSRFRLDKGLGIENFQRLYREWIDKSVSYQIAKKVFVYEDKQQIKGMVTLGVKEQSANIGLIAVDETLQGKGVGMSLIDACVQYCKAENIITLDVPTQLDNIQACRFYERCGFTEKSVQNIYHFWA</sequence>
<dbReference type="InterPro" id="IPR016181">
    <property type="entry name" value="Acyl_CoA_acyltransferase"/>
</dbReference>
<dbReference type="SUPFAM" id="SSF55729">
    <property type="entry name" value="Acyl-CoA N-acyltransferases (Nat)"/>
    <property type="match status" value="1"/>
</dbReference>
<gene>
    <name evidence="4" type="ORF">GCM10011514_18090</name>
</gene>
<feature type="domain" description="N-acetyltransferase" evidence="3">
    <location>
        <begin position="84"/>
        <end position="232"/>
    </location>
</feature>
<dbReference type="Pfam" id="PF00583">
    <property type="entry name" value="Acetyltransf_1"/>
    <property type="match status" value="1"/>
</dbReference>
<accession>A0A916YQC7</accession>
<dbReference type="PANTHER" id="PTHR43800:SF1">
    <property type="entry name" value="PEPTIDYL-LYSINE N-ACETYLTRANSFERASE YJAB"/>
    <property type="match status" value="1"/>
</dbReference>
<dbReference type="RefSeq" id="WP_188765740.1">
    <property type="nucleotide sequence ID" value="NZ_BMKK01000003.1"/>
</dbReference>
<comment type="caution">
    <text evidence="4">The sequence shown here is derived from an EMBL/GenBank/DDBJ whole genome shotgun (WGS) entry which is preliminary data.</text>
</comment>
<dbReference type="Proteomes" id="UP000609064">
    <property type="component" value="Unassembled WGS sequence"/>
</dbReference>
<dbReference type="PANTHER" id="PTHR43800">
    <property type="entry name" value="PEPTIDYL-LYSINE N-ACETYLTRANSFERASE YJAB"/>
    <property type="match status" value="1"/>
</dbReference>
<reference evidence="4" key="2">
    <citation type="submission" date="2020-09" db="EMBL/GenBank/DDBJ databases">
        <authorList>
            <person name="Sun Q."/>
            <person name="Zhou Y."/>
        </authorList>
    </citation>
    <scope>NUCLEOTIDE SEQUENCE</scope>
    <source>
        <strain evidence="4">CGMCC 1.15958</strain>
    </source>
</reference>
<evidence type="ECO:0000256" key="2">
    <source>
        <dbReference type="ARBA" id="ARBA00023315"/>
    </source>
</evidence>
<dbReference type="Gene3D" id="3.40.630.30">
    <property type="match status" value="1"/>
</dbReference>
<dbReference type="GO" id="GO:0016747">
    <property type="term" value="F:acyltransferase activity, transferring groups other than amino-acyl groups"/>
    <property type="evidence" value="ECO:0007669"/>
    <property type="project" value="InterPro"/>
</dbReference>
<evidence type="ECO:0000313" key="4">
    <source>
        <dbReference type="EMBL" id="GGD54350.1"/>
    </source>
</evidence>
<reference evidence="4" key="1">
    <citation type="journal article" date="2014" name="Int. J. Syst. Evol. Microbiol.">
        <title>Complete genome sequence of Corynebacterium casei LMG S-19264T (=DSM 44701T), isolated from a smear-ripened cheese.</title>
        <authorList>
            <consortium name="US DOE Joint Genome Institute (JGI-PGF)"/>
            <person name="Walter F."/>
            <person name="Albersmeier A."/>
            <person name="Kalinowski J."/>
            <person name="Ruckert C."/>
        </authorList>
    </citation>
    <scope>NUCLEOTIDE SEQUENCE</scope>
    <source>
        <strain evidence="4">CGMCC 1.15958</strain>
    </source>
</reference>
<protein>
    <recommendedName>
        <fullName evidence="3">N-acetyltransferase domain-containing protein</fullName>
    </recommendedName>
</protein>
<organism evidence="4 5">
    <name type="scientific">Emticicia aquatilis</name>
    <dbReference type="NCBI Taxonomy" id="1537369"/>
    <lineage>
        <taxon>Bacteria</taxon>
        <taxon>Pseudomonadati</taxon>
        <taxon>Bacteroidota</taxon>
        <taxon>Cytophagia</taxon>
        <taxon>Cytophagales</taxon>
        <taxon>Leadbetterellaceae</taxon>
        <taxon>Emticicia</taxon>
    </lineage>
</organism>